<evidence type="ECO:0000313" key="2">
    <source>
        <dbReference type="EMBL" id="PWN92451.1"/>
    </source>
</evidence>
<dbReference type="InterPro" id="IPR000560">
    <property type="entry name" value="His_Pase_clade-2"/>
</dbReference>
<dbReference type="EMBL" id="KZ819635">
    <property type="protein sequence ID" value="PWN92451.1"/>
    <property type="molecule type" value="Genomic_DNA"/>
</dbReference>
<organism evidence="2 3">
    <name type="scientific">Acaromyces ingoldii</name>
    <dbReference type="NCBI Taxonomy" id="215250"/>
    <lineage>
        <taxon>Eukaryota</taxon>
        <taxon>Fungi</taxon>
        <taxon>Dikarya</taxon>
        <taxon>Basidiomycota</taxon>
        <taxon>Ustilaginomycotina</taxon>
        <taxon>Exobasidiomycetes</taxon>
        <taxon>Exobasidiales</taxon>
        <taxon>Cryptobasidiaceae</taxon>
        <taxon>Acaromyces</taxon>
    </lineage>
</organism>
<proteinExistence type="inferred from homology"/>
<dbReference type="Gene3D" id="3.40.50.1240">
    <property type="entry name" value="Phosphoglycerate mutase-like"/>
    <property type="match status" value="1"/>
</dbReference>
<dbReference type="PANTHER" id="PTHR11567:SF195">
    <property type="entry name" value="ACID PHOSPHATASE, PUTATIVE (AFU_ORTHOLOGUE AFUA_3G14570)-RELATED"/>
    <property type="match status" value="1"/>
</dbReference>
<keyword evidence="3" id="KW-1185">Reference proteome</keyword>
<dbReference type="CDD" id="cd07061">
    <property type="entry name" value="HP_HAP_like"/>
    <property type="match status" value="1"/>
</dbReference>
<dbReference type="InterPro" id="IPR050645">
    <property type="entry name" value="Histidine_acid_phosphatase"/>
</dbReference>
<protein>
    <submittedName>
        <fullName evidence="2">Phosphoglycerate mutase-like protein</fullName>
    </submittedName>
</protein>
<gene>
    <name evidence="2" type="ORF">FA10DRAFT_266211</name>
</gene>
<comment type="similarity">
    <text evidence="1">Belongs to the histidine acid phosphatase family.</text>
</comment>
<reference evidence="2 3" key="1">
    <citation type="journal article" date="2018" name="Mol. Biol. Evol.">
        <title>Broad Genomic Sampling Reveals a Smut Pathogenic Ancestry of the Fungal Clade Ustilaginomycotina.</title>
        <authorList>
            <person name="Kijpornyongpan T."/>
            <person name="Mondo S.J."/>
            <person name="Barry K."/>
            <person name="Sandor L."/>
            <person name="Lee J."/>
            <person name="Lipzen A."/>
            <person name="Pangilinan J."/>
            <person name="LaButti K."/>
            <person name="Hainaut M."/>
            <person name="Henrissat B."/>
            <person name="Grigoriev I.V."/>
            <person name="Spatafora J.W."/>
            <person name="Aime M.C."/>
        </authorList>
    </citation>
    <scope>NUCLEOTIDE SEQUENCE [LARGE SCALE GENOMIC DNA]</scope>
    <source>
        <strain evidence="2 3">MCA 4198</strain>
    </source>
</reference>
<dbReference type="Pfam" id="PF00328">
    <property type="entry name" value="His_Phos_2"/>
    <property type="match status" value="1"/>
</dbReference>
<dbReference type="AlphaFoldDB" id="A0A316YT96"/>
<name>A0A316YT96_9BASI</name>
<evidence type="ECO:0000313" key="3">
    <source>
        <dbReference type="Proteomes" id="UP000245768"/>
    </source>
</evidence>
<dbReference type="Proteomes" id="UP000245768">
    <property type="component" value="Unassembled WGS sequence"/>
</dbReference>
<sequence>MASSPNPLSPAYVPPSLSWYCNAAHITPSVYTLPPQAENGQAKLVNLIYVQRHQKRTPDNLVPNNENVFNPPAGWDCRDIDFHSYATGKGVGAANVVEEFEIDSWNPFLARIWNGTCDAGQLTAGGLKDSQAHGKDFWGIYGPAGKAHFLGPAPTEEQVYVRTSPEPRTMQVAGAWLDGAGYQDGRQFTVHVMPSEIDNIVPSYSCSYADSLRSQIESEQPWKEHLASKQSLFDDVNAVLGTGQDGGWNSWIDHAFDFLSSRQCHDHPLPTNPANGKSISQKTADDVYAEGNWEYNYIWNNATNADEYVKYQFGGFVQELVRNLDSIRSGHAAPKLMAYFGHDGTMVRLFKTLAQAGNILWPGLGSEVVFEVWQDKAGSKFMRILAYGKVLSSNAKGLTTKDGPADAAWTPLEDVIQYLEGRVPSDLFEKCSQ</sequence>
<dbReference type="GO" id="GO:0016791">
    <property type="term" value="F:phosphatase activity"/>
    <property type="evidence" value="ECO:0007669"/>
    <property type="project" value="TreeGrafter"/>
</dbReference>
<dbReference type="RefSeq" id="XP_025379649.1">
    <property type="nucleotide sequence ID" value="XM_025521402.1"/>
</dbReference>
<accession>A0A316YT96</accession>
<dbReference type="GeneID" id="37043318"/>
<evidence type="ECO:0000256" key="1">
    <source>
        <dbReference type="ARBA" id="ARBA00005375"/>
    </source>
</evidence>
<dbReference type="STRING" id="215250.A0A316YT96"/>
<dbReference type="OrthoDB" id="10262962at2759"/>
<dbReference type="InterPro" id="IPR029033">
    <property type="entry name" value="His_PPase_superfam"/>
</dbReference>
<dbReference type="InParanoid" id="A0A316YT96"/>
<dbReference type="SUPFAM" id="SSF53254">
    <property type="entry name" value="Phosphoglycerate mutase-like"/>
    <property type="match status" value="1"/>
</dbReference>
<dbReference type="PANTHER" id="PTHR11567">
    <property type="entry name" value="ACID PHOSPHATASE-RELATED"/>
    <property type="match status" value="1"/>
</dbReference>